<dbReference type="PANTHER" id="PTHR32470">
    <property type="entry name" value="ADH DEHYDROGENASE [UBIQUINONE] 1 ALPHA SUBCOMPLEX ASSEMBLY FACTOR 2"/>
    <property type="match status" value="1"/>
</dbReference>
<protein>
    <submittedName>
        <fullName evidence="3">Uncharacterized protein</fullName>
    </submittedName>
</protein>
<feature type="region of interest" description="Disordered" evidence="2">
    <location>
        <begin position="107"/>
        <end position="216"/>
    </location>
</feature>
<proteinExistence type="inferred from homology"/>
<gene>
    <name evidence="3" type="ORF">EI97DRAFT_458107</name>
</gene>
<dbReference type="OrthoDB" id="10255576at2759"/>
<evidence type="ECO:0000313" key="4">
    <source>
        <dbReference type="Proteomes" id="UP000800097"/>
    </source>
</evidence>
<dbReference type="InterPro" id="IPR052618">
    <property type="entry name" value="ComplexI_NDUFA12"/>
</dbReference>
<dbReference type="GO" id="GO:0005739">
    <property type="term" value="C:mitochondrion"/>
    <property type="evidence" value="ECO:0007669"/>
    <property type="project" value="TreeGrafter"/>
</dbReference>
<comment type="similarity">
    <text evidence="1">Belongs to the complex I NDUFA12 subunit family.</text>
</comment>
<dbReference type="RefSeq" id="XP_033654309.1">
    <property type="nucleotide sequence ID" value="XM_033800880.1"/>
</dbReference>
<dbReference type="GO" id="GO:0045271">
    <property type="term" value="C:respiratory chain complex I"/>
    <property type="evidence" value="ECO:0007669"/>
    <property type="project" value="InterPro"/>
</dbReference>
<dbReference type="Pfam" id="PF05071">
    <property type="entry name" value="NDUFA12"/>
    <property type="match status" value="1"/>
</dbReference>
<reference evidence="3" key="1">
    <citation type="journal article" date="2020" name="Stud. Mycol.">
        <title>101 Dothideomycetes genomes: a test case for predicting lifestyles and emergence of pathogens.</title>
        <authorList>
            <person name="Haridas S."/>
            <person name="Albert R."/>
            <person name="Binder M."/>
            <person name="Bloem J."/>
            <person name="Labutti K."/>
            <person name="Salamov A."/>
            <person name="Andreopoulos B."/>
            <person name="Baker S."/>
            <person name="Barry K."/>
            <person name="Bills G."/>
            <person name="Bluhm B."/>
            <person name="Cannon C."/>
            <person name="Castanera R."/>
            <person name="Culley D."/>
            <person name="Daum C."/>
            <person name="Ezra D."/>
            <person name="Gonzalez J."/>
            <person name="Henrissat B."/>
            <person name="Kuo A."/>
            <person name="Liang C."/>
            <person name="Lipzen A."/>
            <person name="Lutzoni F."/>
            <person name="Magnuson J."/>
            <person name="Mondo S."/>
            <person name="Nolan M."/>
            <person name="Ohm R."/>
            <person name="Pangilinan J."/>
            <person name="Park H.-J."/>
            <person name="Ramirez L."/>
            <person name="Alfaro M."/>
            <person name="Sun H."/>
            <person name="Tritt A."/>
            <person name="Yoshinaga Y."/>
            <person name="Zwiers L.-H."/>
            <person name="Turgeon B."/>
            <person name="Goodwin S."/>
            <person name="Spatafora J."/>
            <person name="Crous P."/>
            <person name="Grigoriev I."/>
        </authorList>
    </citation>
    <scope>NUCLEOTIDE SEQUENCE</scope>
    <source>
        <strain evidence="3">CBS 379.55</strain>
    </source>
</reference>
<keyword evidence="4" id="KW-1185">Reference proteome</keyword>
<dbReference type="GO" id="GO:0032981">
    <property type="term" value="P:mitochondrial respiratory chain complex I assembly"/>
    <property type="evidence" value="ECO:0007669"/>
    <property type="project" value="TreeGrafter"/>
</dbReference>
<dbReference type="PANTHER" id="PTHR32470:SF2">
    <property type="entry name" value="NADH DEHYDROGENASE [UBIQUINONE] 1 ALPHA SUBCOMPLEX ASSEMBLY FACTOR 2"/>
    <property type="match status" value="1"/>
</dbReference>
<dbReference type="InterPro" id="IPR007763">
    <property type="entry name" value="NDUFA12"/>
</dbReference>
<dbReference type="EMBL" id="ML986492">
    <property type="protein sequence ID" value="KAF2276770.1"/>
    <property type="molecule type" value="Genomic_DNA"/>
</dbReference>
<dbReference type="GeneID" id="54554055"/>
<organism evidence="3 4">
    <name type="scientific">Westerdykella ornata</name>
    <dbReference type="NCBI Taxonomy" id="318751"/>
    <lineage>
        <taxon>Eukaryota</taxon>
        <taxon>Fungi</taxon>
        <taxon>Dikarya</taxon>
        <taxon>Ascomycota</taxon>
        <taxon>Pezizomycotina</taxon>
        <taxon>Dothideomycetes</taxon>
        <taxon>Pleosporomycetidae</taxon>
        <taxon>Pleosporales</taxon>
        <taxon>Sporormiaceae</taxon>
        <taxon>Westerdykella</taxon>
    </lineage>
</organism>
<dbReference type="Proteomes" id="UP000800097">
    <property type="component" value="Unassembled WGS sequence"/>
</dbReference>
<evidence type="ECO:0000256" key="1">
    <source>
        <dbReference type="ARBA" id="ARBA00007355"/>
    </source>
</evidence>
<accession>A0A6A6JJF2</accession>
<sequence length="216" mass="25236">MARGPGLIRRLWFTWKMQRFPWRRKWLAGFDLEGNTFWEFKDPLHHARNRRILKPRRWTHLGDVNIPPQWTQWLRNTRPDPPTLAELQADVARRERLKMLAAQADARWASKPSMLDTPDRQQPVQMLESRDPGSGIAQSSRDKVASSEGEPISIMNSQEEITKHRQVEQTGETAVKKRKVKKQEQGDSPWKQTPRGNPGDDWQPQGWTPGAVRPRR</sequence>
<dbReference type="AlphaFoldDB" id="A0A6A6JJF2"/>
<name>A0A6A6JJF2_WESOR</name>
<evidence type="ECO:0000256" key="2">
    <source>
        <dbReference type="SAM" id="MobiDB-lite"/>
    </source>
</evidence>
<evidence type="ECO:0000313" key="3">
    <source>
        <dbReference type="EMBL" id="KAF2276770.1"/>
    </source>
</evidence>